<sequence>MSNHSHCKSNSLCKEFAKILGAEIITSNKRVCAVGFNRNIRARILGRRTRSPLALSALFSFDIRSMDEAGNALNLGETVILEEEVNDFITALRREGLLVTALHNHWLFDRPRLMYIHFESIDKPLDFARKVARALRVLRTTQNQC</sequence>
<name>A0A7Y0EEF4_9CLOT</name>
<organism evidence="1 2">
    <name type="scientific">Clostridium muellerianum</name>
    <dbReference type="NCBI Taxonomy" id="2716538"/>
    <lineage>
        <taxon>Bacteria</taxon>
        <taxon>Bacillati</taxon>
        <taxon>Bacillota</taxon>
        <taxon>Clostridia</taxon>
        <taxon>Eubacteriales</taxon>
        <taxon>Clostridiaceae</taxon>
        <taxon>Clostridium</taxon>
    </lineage>
</organism>
<protein>
    <submittedName>
        <fullName evidence="1">DUF1259 domain-containing protein</fullName>
    </submittedName>
</protein>
<dbReference type="Proteomes" id="UP000537131">
    <property type="component" value="Unassembled WGS sequence"/>
</dbReference>
<comment type="caution">
    <text evidence="1">The sequence shown here is derived from an EMBL/GenBank/DDBJ whole genome shotgun (WGS) entry which is preliminary data.</text>
</comment>
<dbReference type="RefSeq" id="WP_169296461.1">
    <property type="nucleotide sequence ID" value="NZ_JABBNI010000008.1"/>
</dbReference>
<dbReference type="AlphaFoldDB" id="A0A7Y0EEF4"/>
<evidence type="ECO:0000313" key="2">
    <source>
        <dbReference type="Proteomes" id="UP000537131"/>
    </source>
</evidence>
<evidence type="ECO:0000313" key="1">
    <source>
        <dbReference type="EMBL" id="NMM61853.1"/>
    </source>
</evidence>
<dbReference type="EMBL" id="JABBNI010000008">
    <property type="protein sequence ID" value="NMM61853.1"/>
    <property type="molecule type" value="Genomic_DNA"/>
</dbReference>
<accession>A0A7Y0EEF4</accession>
<dbReference type="Pfam" id="PF07485">
    <property type="entry name" value="DUF1529"/>
    <property type="match status" value="1"/>
</dbReference>
<gene>
    <name evidence="1" type="ORF">HBE96_03955</name>
</gene>
<dbReference type="InterPro" id="IPR011094">
    <property type="entry name" value="Uncharacterised_LppY/LpqO"/>
</dbReference>
<reference evidence="1 2" key="1">
    <citation type="submission" date="2020-06" db="EMBL/GenBank/DDBJ databases">
        <title>Complete Genome Sequence of Clostridium muelleri sp. nov. P21T, an Acid-Alcohol Producing Acetogen Isolated from Old Hay.</title>
        <authorList>
            <person name="Duncan K.E."/>
            <person name="Tanner R.S."/>
        </authorList>
    </citation>
    <scope>NUCLEOTIDE SEQUENCE [LARGE SCALE GENOMIC DNA]</scope>
    <source>
        <strain evidence="1 2">P21</strain>
    </source>
</reference>
<proteinExistence type="predicted"/>
<keyword evidence="2" id="KW-1185">Reference proteome</keyword>